<dbReference type="KEGG" id="sapi:SAPIS_v1c00720"/>
<dbReference type="OrthoDB" id="9805462at2"/>
<dbReference type="InterPro" id="IPR000037">
    <property type="entry name" value="SsrA-bd_prot"/>
</dbReference>
<dbReference type="GO" id="GO:0005829">
    <property type="term" value="C:cytosol"/>
    <property type="evidence" value="ECO:0007669"/>
    <property type="project" value="TreeGrafter"/>
</dbReference>
<dbReference type="NCBIfam" id="NF003843">
    <property type="entry name" value="PRK05422.1"/>
    <property type="match status" value="1"/>
</dbReference>
<reference evidence="4 5" key="1">
    <citation type="journal article" date="2014" name="Genome Announc.">
        <title>Complete Genome Sequence of Spiroplasma apis B31T (ATCC 33834), a Bacterium Associated with May Disease of Honeybees (Apis mellifera).</title>
        <authorList>
            <person name="Ku C."/>
            <person name="Lo W.S."/>
            <person name="Chen L.L."/>
            <person name="Kuo C.H."/>
        </authorList>
    </citation>
    <scope>NUCLEOTIDE SEQUENCE [LARGE SCALE GENOMIC DNA]</scope>
    <source>
        <strain evidence="4">B31</strain>
    </source>
</reference>
<dbReference type="STRING" id="1276258.SAPIS_v1c00720"/>
<keyword evidence="5" id="KW-1185">Reference proteome</keyword>
<evidence type="ECO:0000256" key="3">
    <source>
        <dbReference type="HAMAP-Rule" id="MF_00023"/>
    </source>
</evidence>
<dbReference type="EMBL" id="CP006682">
    <property type="protein sequence ID" value="AHB35919.1"/>
    <property type="molecule type" value="Genomic_DNA"/>
</dbReference>
<dbReference type="GO" id="GO:0070930">
    <property type="term" value="P:trans-translation-dependent protein tagging"/>
    <property type="evidence" value="ECO:0007669"/>
    <property type="project" value="TreeGrafter"/>
</dbReference>
<dbReference type="PANTHER" id="PTHR30308:SF2">
    <property type="entry name" value="SSRA-BINDING PROTEIN"/>
    <property type="match status" value="1"/>
</dbReference>
<name>V5RH95_SPIAP</name>
<organism evidence="4 5">
    <name type="scientific">Spiroplasma apis B31</name>
    <dbReference type="NCBI Taxonomy" id="1276258"/>
    <lineage>
        <taxon>Bacteria</taxon>
        <taxon>Bacillati</taxon>
        <taxon>Mycoplasmatota</taxon>
        <taxon>Mollicutes</taxon>
        <taxon>Entomoplasmatales</taxon>
        <taxon>Spiroplasmataceae</taxon>
        <taxon>Spiroplasma</taxon>
    </lineage>
</organism>
<dbReference type="GO" id="GO:0070929">
    <property type="term" value="P:trans-translation"/>
    <property type="evidence" value="ECO:0007669"/>
    <property type="project" value="UniProtKB-UniRule"/>
</dbReference>
<dbReference type="NCBIfam" id="TIGR00086">
    <property type="entry name" value="smpB"/>
    <property type="match status" value="1"/>
</dbReference>
<dbReference type="InterPro" id="IPR023620">
    <property type="entry name" value="SmpB"/>
</dbReference>
<dbReference type="SUPFAM" id="SSF74982">
    <property type="entry name" value="Small protein B (SmpB)"/>
    <property type="match status" value="1"/>
</dbReference>
<keyword evidence="2 3" id="KW-0694">RNA-binding</keyword>
<proteinExistence type="inferred from homology"/>
<evidence type="ECO:0000313" key="5">
    <source>
        <dbReference type="Proteomes" id="UP000018550"/>
    </source>
</evidence>
<dbReference type="AlphaFoldDB" id="V5RH95"/>
<dbReference type="PANTHER" id="PTHR30308">
    <property type="entry name" value="TMRNA-BINDING COMPONENT OF TRANS-TRANSLATION TAGGING COMPLEX"/>
    <property type="match status" value="1"/>
</dbReference>
<evidence type="ECO:0000256" key="2">
    <source>
        <dbReference type="ARBA" id="ARBA00022884"/>
    </source>
</evidence>
<dbReference type="RefSeq" id="WP_023788853.1">
    <property type="nucleotide sequence ID" value="NC_022998.1"/>
</dbReference>
<keyword evidence="1 3" id="KW-0963">Cytoplasm</keyword>
<dbReference type="PROSITE" id="PS01317">
    <property type="entry name" value="SSRP"/>
    <property type="match status" value="1"/>
</dbReference>
<evidence type="ECO:0000256" key="1">
    <source>
        <dbReference type="ARBA" id="ARBA00022490"/>
    </source>
</evidence>
<dbReference type="Gene3D" id="2.40.280.10">
    <property type="match status" value="1"/>
</dbReference>
<dbReference type="CDD" id="cd09294">
    <property type="entry name" value="SmpB"/>
    <property type="match status" value="1"/>
</dbReference>
<comment type="similarity">
    <text evidence="3">Belongs to the SmpB family.</text>
</comment>
<accession>V5RH95</accession>
<dbReference type="InterPro" id="IPR020081">
    <property type="entry name" value="SsrA-bd_prot_CS"/>
</dbReference>
<sequence>MGEFVILKNKRAYFDYEIIEKLEAGIVLTGPEIKSIRANEVSINEAFILIRKGQVELLNMNIKKYEYANFVVQEPTRTRVLLLNKSEINKLLKKIKLENLTLVPLKLYFKNSYVKLEIGLAKGKKNYDKRETIKKRDIERRLNKIKKI</sequence>
<comment type="subcellular location">
    <subcellularLocation>
        <location evidence="3">Cytoplasm</location>
    </subcellularLocation>
    <text evidence="3">The tmRNA-SmpB complex associates with stalled 70S ribosomes.</text>
</comment>
<gene>
    <name evidence="3 4" type="primary">smpB</name>
    <name evidence="4" type="ORF">SAPIS_v1c00720</name>
</gene>
<dbReference type="Pfam" id="PF01668">
    <property type="entry name" value="SmpB"/>
    <property type="match status" value="1"/>
</dbReference>
<protein>
    <recommendedName>
        <fullName evidence="3">SsrA-binding protein</fullName>
    </recommendedName>
    <alternativeName>
        <fullName evidence="3">Small protein B</fullName>
    </alternativeName>
</protein>
<dbReference type="HOGENOM" id="CLU_108953_3_1_14"/>
<dbReference type="GO" id="GO:0003723">
    <property type="term" value="F:RNA binding"/>
    <property type="evidence" value="ECO:0007669"/>
    <property type="project" value="UniProtKB-UniRule"/>
</dbReference>
<dbReference type="PATRIC" id="fig|1276258.3.peg.70"/>
<dbReference type="HAMAP" id="MF_00023">
    <property type="entry name" value="SmpB"/>
    <property type="match status" value="1"/>
</dbReference>
<evidence type="ECO:0000313" key="4">
    <source>
        <dbReference type="EMBL" id="AHB35919.1"/>
    </source>
</evidence>
<dbReference type="Proteomes" id="UP000018550">
    <property type="component" value="Chromosome"/>
</dbReference>
<comment type="function">
    <text evidence="3">Required for rescue of stalled ribosomes mediated by trans-translation. Binds to transfer-messenger RNA (tmRNA), required for stable association of tmRNA with ribosomes. tmRNA and SmpB together mimic tRNA shape, replacing the anticodon stem-loop with SmpB. tmRNA is encoded by the ssrA gene; the 2 termini fold to resemble tRNA(Ala) and it encodes a 'tag peptide', a short internal open reading frame. During trans-translation Ala-aminoacylated tmRNA acts like a tRNA, entering the A-site of stalled ribosomes, displacing the stalled mRNA. The ribosome then switches to translate the ORF on the tmRNA; the nascent peptide is terminated with the 'tag peptide' encoded by the tmRNA and targeted for degradation. The ribosome is freed to recommence translation, which seems to be the essential function of trans-translation.</text>
</comment>
<dbReference type="eggNOG" id="COG0691">
    <property type="taxonomic scope" value="Bacteria"/>
</dbReference>